<keyword evidence="2" id="KW-0175">Coiled coil</keyword>
<dbReference type="RefSeq" id="WP_140989466.1">
    <property type="nucleotide sequence ID" value="NZ_VHIQ01000002.1"/>
</dbReference>
<dbReference type="PANTHER" id="PTHR21666:SF289">
    <property type="entry name" value="L-ALA--D-GLU ENDOPEPTIDASE"/>
    <property type="match status" value="1"/>
</dbReference>
<name>A0A506PRZ7_9FLAO</name>
<keyword evidence="6" id="KW-1185">Reference proteome</keyword>
<dbReference type="EMBL" id="VHIQ01000002">
    <property type="protein sequence ID" value="TPV34990.1"/>
    <property type="molecule type" value="Genomic_DNA"/>
</dbReference>
<evidence type="ECO:0000256" key="3">
    <source>
        <dbReference type="SAM" id="SignalP"/>
    </source>
</evidence>
<evidence type="ECO:0000313" key="6">
    <source>
        <dbReference type="Proteomes" id="UP000317332"/>
    </source>
</evidence>
<accession>A0A506PRZ7</accession>
<dbReference type="AlphaFoldDB" id="A0A506PRZ7"/>
<dbReference type="OrthoDB" id="9815884at2"/>
<evidence type="ECO:0000256" key="2">
    <source>
        <dbReference type="SAM" id="Coils"/>
    </source>
</evidence>
<feature type="chain" id="PRO_5021301642" evidence="3">
    <location>
        <begin position="23"/>
        <end position="404"/>
    </location>
</feature>
<evidence type="ECO:0000259" key="4">
    <source>
        <dbReference type="Pfam" id="PF01551"/>
    </source>
</evidence>
<comment type="caution">
    <text evidence="5">The sequence shown here is derived from an EMBL/GenBank/DDBJ whole genome shotgun (WGS) entry which is preliminary data.</text>
</comment>
<dbReference type="CDD" id="cd12797">
    <property type="entry name" value="M23_peptidase"/>
    <property type="match status" value="1"/>
</dbReference>
<feature type="coiled-coil region" evidence="2">
    <location>
        <begin position="20"/>
        <end position="47"/>
    </location>
</feature>
<dbReference type="Gene3D" id="2.70.70.10">
    <property type="entry name" value="Glucose Permease (Domain IIA)"/>
    <property type="match status" value="1"/>
</dbReference>
<feature type="coiled-coil region" evidence="2">
    <location>
        <begin position="168"/>
        <end position="241"/>
    </location>
</feature>
<reference evidence="5 6" key="1">
    <citation type="submission" date="2019-06" db="EMBL/GenBank/DDBJ databases">
        <title>Flavobacteriaceae Paucihalobacterium erythroidium CWB-1, complete genome.</title>
        <authorList>
            <person name="Wu S."/>
        </authorList>
    </citation>
    <scope>NUCLEOTIDE SEQUENCE [LARGE SCALE GENOMIC DNA]</scope>
    <source>
        <strain evidence="5 6">CWB-1</strain>
    </source>
</reference>
<protein>
    <submittedName>
        <fullName evidence="5">Peptidase M23</fullName>
    </submittedName>
</protein>
<dbReference type="PANTHER" id="PTHR21666">
    <property type="entry name" value="PEPTIDASE-RELATED"/>
    <property type="match status" value="1"/>
</dbReference>
<evidence type="ECO:0000256" key="1">
    <source>
        <dbReference type="ARBA" id="ARBA00022729"/>
    </source>
</evidence>
<dbReference type="SUPFAM" id="SSF51261">
    <property type="entry name" value="Duplicated hybrid motif"/>
    <property type="match status" value="1"/>
</dbReference>
<evidence type="ECO:0000313" key="5">
    <source>
        <dbReference type="EMBL" id="TPV34990.1"/>
    </source>
</evidence>
<dbReference type="InterPro" id="IPR011055">
    <property type="entry name" value="Dup_hybrid_motif"/>
</dbReference>
<feature type="coiled-coil region" evidence="2">
    <location>
        <begin position="76"/>
        <end position="117"/>
    </location>
</feature>
<dbReference type="Proteomes" id="UP000317332">
    <property type="component" value="Unassembled WGS sequence"/>
</dbReference>
<dbReference type="InterPro" id="IPR050570">
    <property type="entry name" value="Cell_wall_metabolism_enzyme"/>
</dbReference>
<organism evidence="5 6">
    <name type="scientific">Paucihalobacter ruber</name>
    <dbReference type="NCBI Taxonomy" id="2567861"/>
    <lineage>
        <taxon>Bacteria</taxon>
        <taxon>Pseudomonadati</taxon>
        <taxon>Bacteroidota</taxon>
        <taxon>Flavobacteriia</taxon>
        <taxon>Flavobacteriales</taxon>
        <taxon>Flavobacteriaceae</taxon>
        <taxon>Paucihalobacter</taxon>
    </lineage>
</organism>
<dbReference type="Pfam" id="PF01551">
    <property type="entry name" value="Peptidase_M23"/>
    <property type="match status" value="1"/>
</dbReference>
<feature type="domain" description="M23ase beta-sheet core" evidence="4">
    <location>
        <begin position="307"/>
        <end position="398"/>
    </location>
</feature>
<sequence length="404" mass="45930">MIRVFKIAILLLVMCFNTALLAQTDKQKQLEAKRQQLQKDLTKINNLLFSNRKKEKSVLNMVEDLNYKISVRQNLIEITNEQANLLTREINNNQNQISNLRNQLQQLKDDYAAMIVKSYKSKSQQSRVMFLLSSNNFKQAYKRLQYMQQYADYQKQQGEAIKEKTQTLQALNVTLLQQKEDKQKLIEDNRKAKAEIEKDLKAQTSLMASIKNDLKKFSEQVKAKQQEIDRIDAEIKKLIREAIASSNKASGNTTNTGKFVLTPAGKALAAGFVANKGKLPWPVERGVIKMRYGNQRSLIDKNVTIKSNGVRIATEPNAAVKSVFDGEVFAVQLSKYSNPSVYVKHGNYISVYTNLSKIFVKKGDKVSTGQTIGEVFTDAGGESLLRFSIFKEDQTENPELWLAK</sequence>
<dbReference type="InterPro" id="IPR016047">
    <property type="entry name" value="M23ase_b-sheet_dom"/>
</dbReference>
<dbReference type="GO" id="GO:0004222">
    <property type="term" value="F:metalloendopeptidase activity"/>
    <property type="evidence" value="ECO:0007669"/>
    <property type="project" value="TreeGrafter"/>
</dbReference>
<feature type="signal peptide" evidence="3">
    <location>
        <begin position="1"/>
        <end position="22"/>
    </location>
</feature>
<proteinExistence type="predicted"/>
<gene>
    <name evidence="5" type="ORF">FJ651_05540</name>
</gene>
<dbReference type="Gene3D" id="6.10.250.3150">
    <property type="match status" value="1"/>
</dbReference>
<keyword evidence="1 3" id="KW-0732">Signal</keyword>